<comment type="caution">
    <text evidence="8">The sequence shown here is derived from an EMBL/GenBank/DDBJ whole genome shotgun (WGS) entry which is preliminary data.</text>
</comment>
<evidence type="ECO:0000256" key="4">
    <source>
        <dbReference type="ARBA" id="ARBA00023002"/>
    </source>
</evidence>
<dbReference type="InterPro" id="IPR004572">
    <property type="entry name" value="Protoporphyrinogen_oxidase"/>
</dbReference>
<dbReference type="EMBL" id="MWPH01000001">
    <property type="protein sequence ID" value="OVE86237.1"/>
    <property type="molecule type" value="Genomic_DNA"/>
</dbReference>
<evidence type="ECO:0000313" key="8">
    <source>
        <dbReference type="EMBL" id="OVE86237.1"/>
    </source>
</evidence>
<feature type="domain" description="Amine oxidase" evidence="7">
    <location>
        <begin position="10"/>
        <end position="417"/>
    </location>
</feature>
<dbReference type="SUPFAM" id="SSF54373">
    <property type="entry name" value="FAD-linked reductases, C-terminal domain"/>
    <property type="match status" value="1"/>
</dbReference>
<evidence type="ECO:0000256" key="5">
    <source>
        <dbReference type="ARBA" id="ARBA00023133"/>
    </source>
</evidence>
<dbReference type="Proteomes" id="UP000196084">
    <property type="component" value="Unassembled WGS sequence"/>
</dbReference>
<dbReference type="InterPro" id="IPR050464">
    <property type="entry name" value="Zeta_carotene_desat/Oxidored"/>
</dbReference>
<organism evidence="8 9">
    <name type="scientific">Natronolimnobius baerhuensis</name>
    <dbReference type="NCBI Taxonomy" id="253108"/>
    <lineage>
        <taxon>Archaea</taxon>
        <taxon>Methanobacteriati</taxon>
        <taxon>Methanobacteriota</taxon>
        <taxon>Stenosarchaea group</taxon>
        <taxon>Halobacteria</taxon>
        <taxon>Halobacteriales</taxon>
        <taxon>Natrialbaceae</taxon>
        <taxon>Natronolimnobius</taxon>
    </lineage>
</organism>
<dbReference type="RefSeq" id="WP_087714187.1">
    <property type="nucleotide sequence ID" value="NZ_MWPH01000001.1"/>
</dbReference>
<keyword evidence="3" id="KW-0274">FAD</keyword>
<dbReference type="AlphaFoldDB" id="A0A202EDF2"/>
<keyword evidence="4" id="KW-0560">Oxidoreductase</keyword>
<dbReference type="GO" id="GO:0004729">
    <property type="term" value="F:oxygen-dependent protoporphyrinogen oxidase activity"/>
    <property type="evidence" value="ECO:0007669"/>
    <property type="project" value="InterPro"/>
</dbReference>
<name>A0A202EDF2_9EURY</name>
<dbReference type="Gene3D" id="3.90.660.20">
    <property type="entry name" value="Protoporphyrinogen oxidase, mitochondrial, domain 2"/>
    <property type="match status" value="1"/>
</dbReference>
<reference evidence="8 9" key="1">
    <citation type="submission" date="2017-02" db="EMBL/GenBank/DDBJ databases">
        <title>Natronthermophilus aegyptiacus gen. nov.,sp. nov., an aerobic, extremely halophilic alkalithermophilic archaeon isolated from the athalassohaline Wadi An Natrun, Egypt.</title>
        <authorList>
            <person name="Zhao B."/>
        </authorList>
    </citation>
    <scope>NUCLEOTIDE SEQUENCE [LARGE SCALE GENOMIC DNA]</scope>
    <source>
        <strain evidence="8 9">CGMCC 1.3597</strain>
    </source>
</reference>
<evidence type="ECO:0000256" key="2">
    <source>
        <dbReference type="ARBA" id="ARBA00022630"/>
    </source>
</evidence>
<evidence type="ECO:0000313" key="9">
    <source>
        <dbReference type="Proteomes" id="UP000196084"/>
    </source>
</evidence>
<dbReference type="PANTHER" id="PTHR42923:SF3">
    <property type="entry name" value="PROTOPORPHYRINOGEN OXIDASE"/>
    <property type="match status" value="1"/>
</dbReference>
<dbReference type="PANTHER" id="PTHR42923">
    <property type="entry name" value="PROTOPORPHYRINOGEN OXIDASE"/>
    <property type="match status" value="1"/>
</dbReference>
<dbReference type="GO" id="GO:0006783">
    <property type="term" value="P:heme biosynthetic process"/>
    <property type="evidence" value="ECO:0007669"/>
    <property type="project" value="UniProtKB-KW"/>
</dbReference>
<keyword evidence="5" id="KW-0350">Heme biosynthesis</keyword>
<evidence type="ECO:0000256" key="6">
    <source>
        <dbReference type="ARBA" id="ARBA00023444"/>
    </source>
</evidence>
<proteinExistence type="predicted"/>
<keyword evidence="9" id="KW-1185">Reference proteome</keyword>
<dbReference type="Pfam" id="PF01593">
    <property type="entry name" value="Amino_oxidase"/>
    <property type="match status" value="1"/>
</dbReference>
<comment type="pathway">
    <text evidence="6">Porphyrin-containing compound metabolism.</text>
</comment>
<evidence type="ECO:0000256" key="3">
    <source>
        <dbReference type="ARBA" id="ARBA00022827"/>
    </source>
</evidence>
<keyword evidence="2" id="KW-0285">Flavoprotein</keyword>
<accession>A0A202EDF2</accession>
<dbReference type="OrthoDB" id="237154at2157"/>
<protein>
    <submittedName>
        <fullName evidence="8">Protoporphyrinogen oxidase</fullName>
    </submittedName>
</protein>
<dbReference type="Gene3D" id="1.10.3110.10">
    <property type="entry name" value="protoporphyrinogen ix oxidase, domain 3"/>
    <property type="match status" value="1"/>
</dbReference>
<dbReference type="InterPro" id="IPR036188">
    <property type="entry name" value="FAD/NAD-bd_sf"/>
</dbReference>
<dbReference type="InterPro" id="IPR002937">
    <property type="entry name" value="Amino_oxidase"/>
</dbReference>
<dbReference type="NCBIfam" id="TIGR00562">
    <property type="entry name" value="proto_IX_ox"/>
    <property type="match status" value="1"/>
</dbReference>
<evidence type="ECO:0000256" key="1">
    <source>
        <dbReference type="ARBA" id="ARBA00001974"/>
    </source>
</evidence>
<dbReference type="SUPFAM" id="SSF51905">
    <property type="entry name" value="FAD/NAD(P)-binding domain"/>
    <property type="match status" value="1"/>
</dbReference>
<gene>
    <name evidence="8" type="ORF">B2G88_05490</name>
</gene>
<dbReference type="Gene3D" id="3.50.50.60">
    <property type="entry name" value="FAD/NAD(P)-binding domain"/>
    <property type="match status" value="1"/>
</dbReference>
<comment type="cofactor">
    <cofactor evidence="1">
        <name>FAD</name>
        <dbReference type="ChEBI" id="CHEBI:57692"/>
    </cofactor>
</comment>
<evidence type="ECO:0000259" key="7">
    <source>
        <dbReference type="Pfam" id="PF01593"/>
    </source>
</evidence>
<sequence length="422" mass="46015">MTVGVVGAGMSGLALVHALRKQGKDVRAYEARADPGGIMRSRQIDGHVVELGPQRLRLTPSLETLIDDLELYPQLRLGADDQPLYIFYDGELRVVPLSARELLTTDLLSVGGKLRLLKEPLTESSRPGETVDEFLVRKFGPQAARRFFGPLYSGLYGTETTDMLMEYSLGRAIENAGIDGSIVVAVLRKLLSGRETPPICTFDDGLGVLSNALYERHADVISLETPVTAINPVDEGYELVTDDGTDVVDDVVVTTPAGTSADLLESVDADLSETLRRFNYNPIAVVFLESPFDRDGIGTLVPSTEPSQISGLTWNASFLDRDEVFTCYIDPGRCPNMTERSDSDLESVAASEFERITGAPAEPLGIHRWDPGMPAYDRSWTAMDDIDLPNGIHLCSNYVGRPGIPGRVRNANRLADELATAE</sequence>